<feature type="transmembrane region" description="Helical" evidence="6">
    <location>
        <begin position="368"/>
        <end position="388"/>
    </location>
</feature>
<dbReference type="Proteomes" id="UP000266188">
    <property type="component" value="Unassembled WGS sequence"/>
</dbReference>
<organism evidence="8 9">
    <name type="scientific">Aspergillus sclerotialis</name>
    <dbReference type="NCBI Taxonomy" id="2070753"/>
    <lineage>
        <taxon>Eukaryota</taxon>
        <taxon>Fungi</taxon>
        <taxon>Dikarya</taxon>
        <taxon>Ascomycota</taxon>
        <taxon>Pezizomycotina</taxon>
        <taxon>Eurotiomycetes</taxon>
        <taxon>Eurotiomycetidae</taxon>
        <taxon>Eurotiales</taxon>
        <taxon>Aspergillaceae</taxon>
        <taxon>Aspergillus</taxon>
        <taxon>Aspergillus subgen. Polypaecilum</taxon>
    </lineage>
</organism>
<feature type="transmembrane region" description="Helical" evidence="6">
    <location>
        <begin position="499"/>
        <end position="523"/>
    </location>
</feature>
<dbReference type="Pfam" id="PF07690">
    <property type="entry name" value="MFS_1"/>
    <property type="match status" value="1"/>
</dbReference>
<accession>A0A3A2Z987</accession>
<dbReference type="InterPro" id="IPR020846">
    <property type="entry name" value="MFS_dom"/>
</dbReference>
<dbReference type="InterPro" id="IPR036259">
    <property type="entry name" value="MFS_trans_sf"/>
</dbReference>
<evidence type="ECO:0000313" key="9">
    <source>
        <dbReference type="Proteomes" id="UP000266188"/>
    </source>
</evidence>
<proteinExistence type="predicted"/>
<evidence type="ECO:0000256" key="5">
    <source>
        <dbReference type="SAM" id="MobiDB-lite"/>
    </source>
</evidence>
<comment type="subcellular location">
    <subcellularLocation>
        <location evidence="1">Membrane</location>
        <topology evidence="1">Multi-pass membrane protein</topology>
    </subcellularLocation>
</comment>
<feature type="transmembrane region" description="Helical" evidence="6">
    <location>
        <begin position="165"/>
        <end position="183"/>
    </location>
</feature>
<dbReference type="PANTHER" id="PTHR23502">
    <property type="entry name" value="MAJOR FACILITATOR SUPERFAMILY"/>
    <property type="match status" value="1"/>
</dbReference>
<dbReference type="Gene3D" id="1.20.1250.20">
    <property type="entry name" value="MFS general substrate transporter like domains"/>
    <property type="match status" value="1"/>
</dbReference>
<protein>
    <submittedName>
        <fullName evidence="8">Major Facilitator Superfamily</fullName>
    </submittedName>
</protein>
<evidence type="ECO:0000256" key="4">
    <source>
        <dbReference type="ARBA" id="ARBA00023136"/>
    </source>
</evidence>
<evidence type="ECO:0000313" key="8">
    <source>
        <dbReference type="EMBL" id="RJE18793.1"/>
    </source>
</evidence>
<evidence type="ECO:0000256" key="1">
    <source>
        <dbReference type="ARBA" id="ARBA00004141"/>
    </source>
</evidence>
<keyword evidence="4 6" id="KW-0472">Membrane</keyword>
<evidence type="ECO:0000256" key="3">
    <source>
        <dbReference type="ARBA" id="ARBA00022989"/>
    </source>
</evidence>
<sequence>MESYIQYRRIHKAVREELAQVKDKCVCPDYVIGSTHNSSCELNSLSEKEKDEELGKSDDESSVEDNSSTSTDAPIIVGWASKDDPLNPQNYSVPKKVFITILVTLIGSSVVGAAGIDAVGNPQYSAEFGVSTVVGSLASGLLLIGLATGCLFAGPFSETFGRNPVYMVTMTLYMLFLMGAAVAPNIQTHLICRFFAGFFGSTPLSCAGGTVADIWSPLQKTYAFPIYGIPGFAGPVFGELIGSYIPTTLGWRWLEWIMMIDAAAILVLFFFLQPETYRNVLLKWKAHALRQATGDDRYRAAAELNRESLSSQLVAALYRPFYWCYSELIIIAIALYMVVLYIVLFTFLEGYNFIFGETYNLSQGMTSIVWAGMLVGCFMVAFLVPFVYRWTAAEYKKTGRIRPELRLLYAMLGGAPAIPISLFWMGWTSYPHISIWSPLVASAFFGYGITTVWLIAYMYLIDSYGIYSASALGLMGFSRYMVGGGITVAGAPIYRSIGIHYTLTIMGAISTVMASVPYLLYVYGPRLRKASRFAVKPEQEH</sequence>
<evidence type="ECO:0000259" key="7">
    <source>
        <dbReference type="PROSITE" id="PS50850"/>
    </source>
</evidence>
<dbReference type="AlphaFoldDB" id="A0A3A2Z987"/>
<keyword evidence="3 6" id="KW-1133">Transmembrane helix</keyword>
<feature type="transmembrane region" description="Helical" evidence="6">
    <location>
        <begin position="472"/>
        <end position="493"/>
    </location>
</feature>
<name>A0A3A2Z987_9EURO</name>
<feature type="transmembrane region" description="Helical" evidence="6">
    <location>
        <begin position="97"/>
        <end position="116"/>
    </location>
</feature>
<dbReference type="InterPro" id="IPR011701">
    <property type="entry name" value="MFS"/>
</dbReference>
<evidence type="ECO:0000256" key="2">
    <source>
        <dbReference type="ARBA" id="ARBA00022692"/>
    </source>
</evidence>
<dbReference type="OrthoDB" id="3936150at2759"/>
<dbReference type="SUPFAM" id="SSF103473">
    <property type="entry name" value="MFS general substrate transporter"/>
    <property type="match status" value="1"/>
</dbReference>
<keyword evidence="2 6" id="KW-0812">Transmembrane</keyword>
<keyword evidence="9" id="KW-1185">Reference proteome</keyword>
<feature type="region of interest" description="Disordered" evidence="5">
    <location>
        <begin position="43"/>
        <end position="70"/>
    </location>
</feature>
<dbReference type="PROSITE" id="PS50850">
    <property type="entry name" value="MFS"/>
    <property type="match status" value="1"/>
</dbReference>
<feature type="transmembrane region" description="Helical" evidence="6">
    <location>
        <begin position="195"/>
        <end position="215"/>
    </location>
</feature>
<dbReference type="CDD" id="cd17323">
    <property type="entry name" value="MFS_Tpo1_MDR_like"/>
    <property type="match status" value="1"/>
</dbReference>
<feature type="transmembrane region" description="Helical" evidence="6">
    <location>
        <begin position="222"/>
        <end position="241"/>
    </location>
</feature>
<feature type="domain" description="Major facilitator superfamily (MFS) profile" evidence="7">
    <location>
        <begin position="93"/>
        <end position="525"/>
    </location>
</feature>
<feature type="transmembrane region" description="Helical" evidence="6">
    <location>
        <begin position="439"/>
        <end position="460"/>
    </location>
</feature>
<feature type="transmembrane region" description="Helical" evidence="6">
    <location>
        <begin position="408"/>
        <end position="427"/>
    </location>
</feature>
<gene>
    <name evidence="8" type="ORF">PHISCL_08871</name>
</gene>
<reference evidence="9" key="1">
    <citation type="submission" date="2017-02" db="EMBL/GenBank/DDBJ databases">
        <authorList>
            <person name="Tafer H."/>
            <person name="Lopandic K."/>
        </authorList>
    </citation>
    <scope>NUCLEOTIDE SEQUENCE [LARGE SCALE GENOMIC DNA]</scope>
    <source>
        <strain evidence="9">CBS 366.77</strain>
    </source>
</reference>
<feature type="transmembrane region" description="Helical" evidence="6">
    <location>
        <begin position="253"/>
        <end position="272"/>
    </location>
</feature>
<evidence type="ECO:0000256" key="6">
    <source>
        <dbReference type="SAM" id="Phobius"/>
    </source>
</evidence>
<dbReference type="GO" id="GO:0022857">
    <property type="term" value="F:transmembrane transporter activity"/>
    <property type="evidence" value="ECO:0007669"/>
    <property type="project" value="InterPro"/>
</dbReference>
<feature type="transmembrane region" description="Helical" evidence="6">
    <location>
        <begin position="328"/>
        <end position="348"/>
    </location>
</feature>
<dbReference type="PANTHER" id="PTHR23502:SF47">
    <property type="entry name" value="MAJOR FACILITATOR SUPERFAMILY (MFS) PROFILE DOMAIN-CONTAINING PROTEIN-RELATED"/>
    <property type="match status" value="1"/>
</dbReference>
<dbReference type="STRING" id="2070753.A0A3A2Z987"/>
<comment type="caution">
    <text evidence="8">The sequence shown here is derived from an EMBL/GenBank/DDBJ whole genome shotgun (WGS) entry which is preliminary data.</text>
</comment>
<dbReference type="GO" id="GO:0005886">
    <property type="term" value="C:plasma membrane"/>
    <property type="evidence" value="ECO:0007669"/>
    <property type="project" value="TreeGrafter"/>
</dbReference>
<feature type="transmembrane region" description="Helical" evidence="6">
    <location>
        <begin position="128"/>
        <end position="153"/>
    </location>
</feature>
<dbReference type="EMBL" id="MVGC01000492">
    <property type="protein sequence ID" value="RJE18793.1"/>
    <property type="molecule type" value="Genomic_DNA"/>
</dbReference>
<feature type="compositionally biased region" description="Basic and acidic residues" evidence="5">
    <location>
        <begin position="46"/>
        <end position="59"/>
    </location>
</feature>